<evidence type="ECO:0000256" key="1">
    <source>
        <dbReference type="SAM" id="MobiDB-lite"/>
    </source>
</evidence>
<dbReference type="Proteomes" id="UP000838763">
    <property type="component" value="Unassembled WGS sequence"/>
</dbReference>
<keyword evidence="3" id="KW-1185">Reference proteome</keyword>
<accession>A0A9P1H5V1</accession>
<name>A0A9P1H5V1_9PEZI</name>
<gene>
    <name evidence="2" type="ORF">PPNO1_LOCUS6938</name>
</gene>
<comment type="caution">
    <text evidence="2">The sequence shown here is derived from an EMBL/GenBank/DDBJ whole genome shotgun (WGS) entry which is preliminary data.</text>
</comment>
<feature type="compositionally biased region" description="Basic and acidic residues" evidence="1">
    <location>
        <begin position="37"/>
        <end position="54"/>
    </location>
</feature>
<reference evidence="2" key="1">
    <citation type="submission" date="2022-11" db="EMBL/GenBank/DDBJ databases">
        <authorList>
            <person name="Scott C."/>
            <person name="Bruce N."/>
        </authorList>
    </citation>
    <scope>NUCLEOTIDE SEQUENCE</scope>
</reference>
<dbReference type="EMBL" id="CALLCH030000016">
    <property type="protein sequence ID" value="CAI4217327.1"/>
    <property type="molecule type" value="Genomic_DNA"/>
</dbReference>
<feature type="region of interest" description="Disordered" evidence="1">
    <location>
        <begin position="1"/>
        <end position="74"/>
    </location>
</feature>
<dbReference type="AlphaFoldDB" id="A0A9P1H5V1"/>
<evidence type="ECO:0000313" key="3">
    <source>
        <dbReference type="Proteomes" id="UP000838763"/>
    </source>
</evidence>
<proteinExistence type="predicted"/>
<organism evidence="2 3">
    <name type="scientific">Parascedosporium putredinis</name>
    <dbReference type="NCBI Taxonomy" id="1442378"/>
    <lineage>
        <taxon>Eukaryota</taxon>
        <taxon>Fungi</taxon>
        <taxon>Dikarya</taxon>
        <taxon>Ascomycota</taxon>
        <taxon>Pezizomycotina</taxon>
        <taxon>Sordariomycetes</taxon>
        <taxon>Hypocreomycetidae</taxon>
        <taxon>Microascales</taxon>
        <taxon>Microascaceae</taxon>
        <taxon>Parascedosporium</taxon>
    </lineage>
</organism>
<sequence length="137" mass="15219">MSTPTSASKKKKKKTGLGRYGSTAGQSSEGGTAGFTDDMRDRQARGKDPYRVASDESEGEEVMRMPGEMSDRESFRVVEQRRMAAQILADPELLMMHALSRRDSIPGTRLHFTRILCGFAAPDEEQARYRTSNAKQA</sequence>
<evidence type="ECO:0000313" key="2">
    <source>
        <dbReference type="EMBL" id="CAI4217327.1"/>
    </source>
</evidence>
<protein>
    <submittedName>
        <fullName evidence="2">Uncharacterized protein</fullName>
    </submittedName>
</protein>
<dbReference type="OrthoDB" id="5372011at2759"/>